<evidence type="ECO:0000256" key="1">
    <source>
        <dbReference type="SAM" id="Coils"/>
    </source>
</evidence>
<feature type="coiled-coil region" evidence="1">
    <location>
        <begin position="43"/>
        <end position="123"/>
    </location>
</feature>
<accession>A0A1H0RM82</accession>
<evidence type="ECO:0008006" key="5">
    <source>
        <dbReference type="Google" id="ProtNLM"/>
    </source>
</evidence>
<sequence>MTSGDWLPAQAPFDLVRRGYSPEQVTAHLERLEYDLRITTANRDATNQRLSELGAQLAAAQAEADTLRAQLDRSALEPVSMANLSDRMQRMIRLAEEEASEIRARAEADADRLRGQLETSLSEAAAARAAFDSEREHTRRQLAEQVHGLIAEATTEAEETTSTAQEEAARLMQEANAEADRTITAAREHAQQTVDQAHAAAEAELAAAQTEAQRRVADATTAAERLTAETAAERERLDAESLAHRTEVNEDFEITIADRRRDAHRVITEREEASTATARTLIADAKAHAEALVAAATAEAERLMQQATTYSNALVNRAAAESHQRVADADDAVLALQSLRDRLTDQLNSLAGHLDHIRELAGSAPAIITPPSVEHDRPVTGQFPLDPAGRPTPVDVPMPVLGGDAPTAEAGPSATAAAAEVEPADAEPSEAAPAAETSDLGAESSGVRESGATDTVVDADASSAPHTVTTAANPDADALTPSDPRPVAHPSPANGQPSGDESSGSPDATHRGRLRSRGRR</sequence>
<feature type="compositionally biased region" description="Polar residues" evidence="2">
    <location>
        <begin position="493"/>
        <end position="506"/>
    </location>
</feature>
<keyword evidence="1" id="KW-0175">Coiled coil</keyword>
<feature type="compositionally biased region" description="Basic residues" evidence="2">
    <location>
        <begin position="511"/>
        <end position="520"/>
    </location>
</feature>
<keyword evidence="4" id="KW-1185">Reference proteome</keyword>
<dbReference type="AlphaFoldDB" id="A0A1H0RM82"/>
<dbReference type="STRING" id="1090615.SAMN04515671_3648"/>
<evidence type="ECO:0000256" key="2">
    <source>
        <dbReference type="SAM" id="MobiDB-lite"/>
    </source>
</evidence>
<dbReference type="EMBL" id="LT629710">
    <property type="protein sequence ID" value="SDP30439.1"/>
    <property type="molecule type" value="Genomic_DNA"/>
</dbReference>
<evidence type="ECO:0000313" key="3">
    <source>
        <dbReference type="EMBL" id="SDP30439.1"/>
    </source>
</evidence>
<feature type="region of interest" description="Disordered" evidence="2">
    <location>
        <begin position="368"/>
        <end position="520"/>
    </location>
</feature>
<feature type="compositionally biased region" description="Low complexity" evidence="2">
    <location>
        <begin position="405"/>
        <end position="421"/>
    </location>
</feature>
<feature type="compositionally biased region" description="Low complexity" evidence="2">
    <location>
        <begin position="429"/>
        <end position="438"/>
    </location>
</feature>
<proteinExistence type="predicted"/>
<protein>
    <recommendedName>
        <fullName evidence="5">DivIVA protein</fullName>
    </recommendedName>
</protein>
<name>A0A1H0RM82_9ACTN</name>
<dbReference type="RefSeq" id="WP_157695513.1">
    <property type="nucleotide sequence ID" value="NZ_LT629710.1"/>
</dbReference>
<reference evidence="3 4" key="1">
    <citation type="submission" date="2016-10" db="EMBL/GenBank/DDBJ databases">
        <authorList>
            <person name="de Groot N.N."/>
        </authorList>
    </citation>
    <scope>NUCLEOTIDE SEQUENCE [LARGE SCALE GENOMIC DNA]</scope>
    <source>
        <strain evidence="4">P4-7,KCTC 19426,CECT 7604</strain>
    </source>
</reference>
<evidence type="ECO:0000313" key="4">
    <source>
        <dbReference type="Proteomes" id="UP000198741"/>
    </source>
</evidence>
<gene>
    <name evidence="3" type="ORF">SAMN04515671_3648</name>
</gene>
<dbReference type="Proteomes" id="UP000198741">
    <property type="component" value="Chromosome I"/>
</dbReference>
<dbReference type="OrthoDB" id="3576986at2"/>
<organism evidence="3 4">
    <name type="scientific">Nakamurella panacisegetis</name>
    <dbReference type="NCBI Taxonomy" id="1090615"/>
    <lineage>
        <taxon>Bacteria</taxon>
        <taxon>Bacillati</taxon>
        <taxon>Actinomycetota</taxon>
        <taxon>Actinomycetes</taxon>
        <taxon>Nakamurellales</taxon>
        <taxon>Nakamurellaceae</taxon>
        <taxon>Nakamurella</taxon>
    </lineage>
</organism>